<dbReference type="PANTHER" id="PTHR42879:SF6">
    <property type="entry name" value="NADPH-DEPENDENT REDUCTASE BACG"/>
    <property type="match status" value="1"/>
</dbReference>
<keyword evidence="4" id="KW-1185">Reference proteome</keyword>
<comment type="similarity">
    <text evidence="1">Belongs to the short-chain dehydrogenases/reductases (SDR) family.</text>
</comment>
<dbReference type="PRINTS" id="PR00081">
    <property type="entry name" value="GDHRDH"/>
</dbReference>
<dbReference type="Pfam" id="PF13561">
    <property type="entry name" value="adh_short_C2"/>
    <property type="match status" value="1"/>
</dbReference>
<dbReference type="InterPro" id="IPR002347">
    <property type="entry name" value="SDR_fam"/>
</dbReference>
<dbReference type="Proteomes" id="UP000245839">
    <property type="component" value="Unassembled WGS sequence"/>
</dbReference>
<reference evidence="2 4" key="2">
    <citation type="submission" date="2018-03" db="EMBL/GenBank/DDBJ databases">
        <title>Genomic Encyclopedia of Archaeal and Bacterial Type Strains, Phase II (KMG-II): from individual species to whole genera.</title>
        <authorList>
            <person name="Goeker M."/>
        </authorList>
    </citation>
    <scope>NUCLEOTIDE SEQUENCE [LARGE SCALE GENOMIC DNA]</scope>
    <source>
        <strain evidence="2 4">DSM 25227</strain>
    </source>
</reference>
<dbReference type="EMBL" id="QGDJ01000020">
    <property type="protein sequence ID" value="PWJ11159.1"/>
    <property type="molecule type" value="Genomic_DNA"/>
</dbReference>
<sequence>MDMGIRGRRALLTGASKGMGRACAEALAREGCALTLVARGAETLEAAAAEIRAQTGAEIRTVAADITTEAGRAAALEACPAPDILLNNAAGMKPGDFRDWTRDTWIEALDLMMLAPIEMIRLTFDGMTERGFGRIVNIASRGVKLPQSELGLSNGARTGLVGFCAGLAREGVARNVTINTILPGIVASDGQRTHVRALAERTGRSFDDIWAERAASSPAKRYGEPVEIGALFAFLASAHSGLMTGQSILMDGGDYPGTL</sequence>
<dbReference type="InterPro" id="IPR036291">
    <property type="entry name" value="NAD(P)-bd_dom_sf"/>
</dbReference>
<evidence type="ECO:0000313" key="3">
    <source>
        <dbReference type="EMBL" id="SSA51460.1"/>
    </source>
</evidence>
<dbReference type="AlphaFoldDB" id="A0A2Y9B502"/>
<dbReference type="RefSeq" id="WP_109566392.1">
    <property type="nucleotide sequence ID" value="NZ_QGDJ01000020.1"/>
</dbReference>
<reference evidence="3 5" key="1">
    <citation type="submission" date="2016-10" db="EMBL/GenBank/DDBJ databases">
        <authorList>
            <person name="Cai Z."/>
        </authorList>
    </citation>
    <scope>NUCLEOTIDE SEQUENCE [LARGE SCALE GENOMIC DNA]</scope>
    <source>
        <strain evidence="3 5">DSM 25227</strain>
    </source>
</reference>
<dbReference type="Proteomes" id="UP000251571">
    <property type="component" value="Unassembled WGS sequence"/>
</dbReference>
<dbReference type="EMBL" id="UETC01000020">
    <property type="protein sequence ID" value="SSA51460.1"/>
    <property type="molecule type" value="Genomic_DNA"/>
</dbReference>
<dbReference type="Gene3D" id="3.40.50.720">
    <property type="entry name" value="NAD(P)-binding Rossmann-like Domain"/>
    <property type="match status" value="1"/>
</dbReference>
<dbReference type="InterPro" id="IPR050259">
    <property type="entry name" value="SDR"/>
</dbReference>
<evidence type="ECO:0000313" key="2">
    <source>
        <dbReference type="EMBL" id="PWJ11159.1"/>
    </source>
</evidence>
<dbReference type="PANTHER" id="PTHR42879">
    <property type="entry name" value="3-OXOACYL-(ACYL-CARRIER-PROTEIN) REDUCTASE"/>
    <property type="match status" value="1"/>
</dbReference>
<name>A0A2Y9B502_9RHOB</name>
<evidence type="ECO:0000313" key="5">
    <source>
        <dbReference type="Proteomes" id="UP000251571"/>
    </source>
</evidence>
<evidence type="ECO:0000313" key="4">
    <source>
        <dbReference type="Proteomes" id="UP000245839"/>
    </source>
</evidence>
<accession>A0A2Y9B502</accession>
<protein>
    <submittedName>
        <fullName evidence="3">3-oxoacyl-[acyl-carrier protein] reductase</fullName>
    </submittedName>
</protein>
<organism evidence="3 5">
    <name type="scientific">Jannaschia seohaensis</name>
    <dbReference type="NCBI Taxonomy" id="475081"/>
    <lineage>
        <taxon>Bacteria</taxon>
        <taxon>Pseudomonadati</taxon>
        <taxon>Pseudomonadota</taxon>
        <taxon>Alphaproteobacteria</taxon>
        <taxon>Rhodobacterales</taxon>
        <taxon>Roseobacteraceae</taxon>
        <taxon>Jannaschia</taxon>
    </lineage>
</organism>
<evidence type="ECO:0000256" key="1">
    <source>
        <dbReference type="ARBA" id="ARBA00006484"/>
    </source>
</evidence>
<gene>
    <name evidence="2" type="ORF">BCF38_1203</name>
    <name evidence="3" type="ORF">SAMN05421539_1203</name>
</gene>
<proteinExistence type="inferred from homology"/>
<dbReference type="SUPFAM" id="SSF51735">
    <property type="entry name" value="NAD(P)-binding Rossmann-fold domains"/>
    <property type="match status" value="1"/>
</dbReference>
<dbReference type="OrthoDB" id="9804774at2"/>